<dbReference type="EMBL" id="JBHSOG010000048">
    <property type="protein sequence ID" value="MFC5770139.1"/>
    <property type="molecule type" value="Genomic_DNA"/>
</dbReference>
<evidence type="ECO:0000256" key="1">
    <source>
        <dbReference type="SAM" id="SignalP"/>
    </source>
</evidence>
<dbReference type="InterPro" id="IPR021647">
    <property type="entry name" value="CusF_Ec"/>
</dbReference>
<evidence type="ECO:0000313" key="3">
    <source>
        <dbReference type="Proteomes" id="UP001595974"/>
    </source>
</evidence>
<protein>
    <submittedName>
        <fullName evidence="2">Copper-binding protein</fullName>
    </submittedName>
</protein>
<proteinExistence type="predicted"/>
<dbReference type="Gene3D" id="2.40.50.320">
    <property type="entry name" value="Copper binding periplasmic protein CusF"/>
    <property type="match status" value="1"/>
</dbReference>
<dbReference type="Proteomes" id="UP001595974">
    <property type="component" value="Unassembled WGS sequence"/>
</dbReference>
<feature type="chain" id="PRO_5046950457" evidence="1">
    <location>
        <begin position="23"/>
        <end position="113"/>
    </location>
</feature>
<reference evidence="3" key="1">
    <citation type="journal article" date="2019" name="Int. J. Syst. Evol. Microbiol.">
        <title>The Global Catalogue of Microorganisms (GCM) 10K type strain sequencing project: providing services to taxonomists for standard genome sequencing and annotation.</title>
        <authorList>
            <consortium name="The Broad Institute Genomics Platform"/>
            <consortium name="The Broad Institute Genome Sequencing Center for Infectious Disease"/>
            <person name="Wu L."/>
            <person name="Ma J."/>
        </authorList>
    </citation>
    <scope>NUCLEOTIDE SEQUENCE [LARGE SCALE GENOMIC DNA]</scope>
    <source>
        <strain evidence="3">SHR3</strain>
    </source>
</reference>
<name>A0ABW1ASH0_9RHOO</name>
<feature type="signal peptide" evidence="1">
    <location>
        <begin position="1"/>
        <end position="22"/>
    </location>
</feature>
<accession>A0ABW1ASH0</accession>
<keyword evidence="3" id="KW-1185">Reference proteome</keyword>
<dbReference type="RefSeq" id="WP_096449522.1">
    <property type="nucleotide sequence ID" value="NZ_JBHSOG010000048.1"/>
</dbReference>
<evidence type="ECO:0000313" key="2">
    <source>
        <dbReference type="EMBL" id="MFC5770139.1"/>
    </source>
</evidence>
<comment type="caution">
    <text evidence="2">The sequence shown here is derived from an EMBL/GenBank/DDBJ whole genome shotgun (WGS) entry which is preliminary data.</text>
</comment>
<organism evidence="2 3">
    <name type="scientific">Thauera sinica</name>
    <dbReference type="NCBI Taxonomy" id="2665146"/>
    <lineage>
        <taxon>Bacteria</taxon>
        <taxon>Pseudomonadati</taxon>
        <taxon>Pseudomonadota</taxon>
        <taxon>Betaproteobacteria</taxon>
        <taxon>Rhodocyclales</taxon>
        <taxon>Zoogloeaceae</taxon>
        <taxon>Thauera</taxon>
    </lineage>
</organism>
<dbReference type="InterPro" id="IPR042230">
    <property type="entry name" value="CusF_sf"/>
</dbReference>
<gene>
    <name evidence="2" type="ORF">ACFPTN_12225</name>
</gene>
<dbReference type="Pfam" id="PF11604">
    <property type="entry name" value="CusF_Ec"/>
    <property type="match status" value="1"/>
</dbReference>
<keyword evidence="1" id="KW-0732">Signal</keyword>
<sequence length="113" mass="11726">MKIPLALSAICLSLLSAAPARATSGHDAHHAATPPAAAAAALSEGTVKKVDKAAGKLTIAHGPLDNLGMPPMTMVFRVSDAAMVDRVRAEDKVRFRVEKVGGVYTVTVLEPAR</sequence>